<protein>
    <submittedName>
        <fullName evidence="1">Uncharacterized protein</fullName>
    </submittedName>
</protein>
<evidence type="ECO:0000313" key="2">
    <source>
        <dbReference type="Proteomes" id="UP000029867"/>
    </source>
</evidence>
<sequence length="173" mass="19798">SNKPSGDRTHATLQTSPIQDTAYLDTLIDALLKIREENSCLKNQIWNRIDSLSDCIKTNDNFNSSSPLSFTPNSLALDAGLSNEELREMLHARRAYNAALRATLVEYEEAMEVLLDKMVRTNSARAMEEKLILEQGVGAVMLEEERMYSEWRKYTETMQQVFLLNRNFTTSLQ</sequence>
<comment type="caution">
    <text evidence="1">The sequence shown here is derived from an EMBL/GenBank/DDBJ whole genome shotgun (WGS) entry which is preliminary data.</text>
</comment>
<dbReference type="Proteomes" id="UP000029867">
    <property type="component" value="Unassembled WGS sequence"/>
</dbReference>
<feature type="non-terminal residue" evidence="1">
    <location>
        <position position="1"/>
    </location>
</feature>
<name>A0A099NQY7_PICKU</name>
<dbReference type="AlphaFoldDB" id="A0A099NQY7"/>
<dbReference type="VEuPathDB" id="FungiDB:C5L36_0A05940"/>
<proteinExistence type="predicted"/>
<organism evidence="1 2">
    <name type="scientific">Pichia kudriavzevii</name>
    <name type="common">Yeast</name>
    <name type="synonym">Issatchenkia orientalis</name>
    <dbReference type="NCBI Taxonomy" id="4909"/>
    <lineage>
        <taxon>Eukaryota</taxon>
        <taxon>Fungi</taxon>
        <taxon>Dikarya</taxon>
        <taxon>Ascomycota</taxon>
        <taxon>Saccharomycotina</taxon>
        <taxon>Pichiomycetes</taxon>
        <taxon>Pichiales</taxon>
        <taxon>Pichiaceae</taxon>
        <taxon>Pichia</taxon>
    </lineage>
</organism>
<dbReference type="EMBL" id="JQFK01000864">
    <property type="protein sequence ID" value="KGK35208.1"/>
    <property type="molecule type" value="Genomic_DNA"/>
</dbReference>
<dbReference type="HOGENOM" id="CLU_1551291_0_0_1"/>
<gene>
    <name evidence="1" type="ORF">JL09_g5642</name>
</gene>
<reference evidence="2" key="1">
    <citation type="journal article" date="2014" name="Microb. Cell Fact.">
        <title>Exploiting Issatchenkia orientalis SD108 for succinic acid production.</title>
        <authorList>
            <person name="Xiao H."/>
            <person name="Shao Z."/>
            <person name="Jiang Y."/>
            <person name="Dole S."/>
            <person name="Zhao H."/>
        </authorList>
    </citation>
    <scope>NUCLEOTIDE SEQUENCE [LARGE SCALE GENOMIC DNA]</scope>
    <source>
        <strain evidence="2">SD108</strain>
    </source>
</reference>
<accession>A0A099NQY7</accession>
<evidence type="ECO:0000313" key="1">
    <source>
        <dbReference type="EMBL" id="KGK35208.1"/>
    </source>
</evidence>